<keyword evidence="4 7" id="KW-1133">Transmembrane helix</keyword>
<comment type="subcellular location">
    <subcellularLocation>
        <location evidence="1">Membrane</location>
        <topology evidence="1">Multi-pass membrane protein</topology>
    </subcellularLocation>
</comment>
<evidence type="ECO:0000256" key="4">
    <source>
        <dbReference type="ARBA" id="ARBA00022989"/>
    </source>
</evidence>
<keyword evidence="9" id="KW-1185">Reference proteome</keyword>
<dbReference type="AlphaFoldDB" id="A0A0L0NFW3"/>
<proteinExistence type="inferred from homology"/>
<dbReference type="GO" id="GO:0016020">
    <property type="term" value="C:membrane"/>
    <property type="evidence" value="ECO:0007669"/>
    <property type="project" value="UniProtKB-SubCell"/>
</dbReference>
<dbReference type="Pfam" id="PF00083">
    <property type="entry name" value="Sugar_tr"/>
    <property type="match status" value="1"/>
</dbReference>
<reference evidence="8 9" key="1">
    <citation type="journal article" date="2015" name="BMC Genomics">
        <title>The genome of the truffle-parasite Tolypocladium ophioglossoides and the evolution of antifungal peptaibiotics.</title>
        <authorList>
            <person name="Quandt C.A."/>
            <person name="Bushley K.E."/>
            <person name="Spatafora J.W."/>
        </authorList>
    </citation>
    <scope>NUCLEOTIDE SEQUENCE [LARGE SCALE GENOMIC DNA]</scope>
    <source>
        <strain evidence="8 9">CBS 100239</strain>
    </source>
</reference>
<dbReference type="OrthoDB" id="5215911at2759"/>
<dbReference type="EMBL" id="LFRF01000004">
    <property type="protein sequence ID" value="KND92939.1"/>
    <property type="molecule type" value="Genomic_DNA"/>
</dbReference>
<dbReference type="Gene3D" id="1.20.1250.20">
    <property type="entry name" value="MFS general substrate transporter like domains"/>
    <property type="match status" value="1"/>
</dbReference>
<name>A0A0L0NFW3_TOLOC</name>
<dbReference type="GO" id="GO:0022857">
    <property type="term" value="F:transmembrane transporter activity"/>
    <property type="evidence" value="ECO:0007669"/>
    <property type="project" value="InterPro"/>
</dbReference>
<evidence type="ECO:0000256" key="2">
    <source>
        <dbReference type="ARBA" id="ARBA00008335"/>
    </source>
</evidence>
<evidence type="ECO:0000313" key="8">
    <source>
        <dbReference type="EMBL" id="KND92939.1"/>
    </source>
</evidence>
<dbReference type="STRING" id="1163406.A0A0L0NFW3"/>
<protein>
    <submittedName>
        <fullName evidence="8">Uncharacterized protein</fullName>
    </submittedName>
</protein>
<evidence type="ECO:0000256" key="5">
    <source>
        <dbReference type="ARBA" id="ARBA00023136"/>
    </source>
</evidence>
<dbReference type="InterPro" id="IPR005828">
    <property type="entry name" value="MFS_sugar_transport-like"/>
</dbReference>
<evidence type="ECO:0000313" key="9">
    <source>
        <dbReference type="Proteomes" id="UP000036947"/>
    </source>
</evidence>
<dbReference type="SUPFAM" id="SSF103473">
    <property type="entry name" value="MFS general substrate transporter"/>
    <property type="match status" value="1"/>
</dbReference>
<comment type="similarity">
    <text evidence="2">Belongs to the major facilitator superfamily.</text>
</comment>
<evidence type="ECO:0000256" key="1">
    <source>
        <dbReference type="ARBA" id="ARBA00004141"/>
    </source>
</evidence>
<sequence length="269" mass="28995">MIDRDLNRPATVARPPSIYSPEPPPKSFAMGSIGPAGKAAPPPPMTSFSRRLSYGSFSAHHTAVKHRRGLTAVPIMLSTVAGVVSSVSAKFWGKRPLYLASAVLLIISSIWNMMTGDSYGSCMGARVFQGLGWGAFDTLVMGSIQDTYFVSPTNGPGLFLIHQRADMIWLAGPEHERNLPVSLFNVFTIATTWASPLVGGVASTNAGSFSKQFRIICGFYALAIPLLALGAPETAFDRSTTAITPSPVPGMGGFPRWRLRHRLNKETLW</sequence>
<gene>
    <name evidence="8" type="ORF">TOPH_02445</name>
</gene>
<evidence type="ECO:0000256" key="3">
    <source>
        <dbReference type="ARBA" id="ARBA00022692"/>
    </source>
</evidence>
<accession>A0A0L0NFW3</accession>
<dbReference type="PANTHER" id="PTHR23502">
    <property type="entry name" value="MAJOR FACILITATOR SUPERFAMILY"/>
    <property type="match status" value="1"/>
</dbReference>
<evidence type="ECO:0000256" key="6">
    <source>
        <dbReference type="SAM" id="MobiDB-lite"/>
    </source>
</evidence>
<feature type="region of interest" description="Disordered" evidence="6">
    <location>
        <begin position="1"/>
        <end position="24"/>
    </location>
</feature>
<dbReference type="Proteomes" id="UP000036947">
    <property type="component" value="Unassembled WGS sequence"/>
</dbReference>
<keyword evidence="5 7" id="KW-0472">Membrane</keyword>
<evidence type="ECO:0000256" key="7">
    <source>
        <dbReference type="SAM" id="Phobius"/>
    </source>
</evidence>
<keyword evidence="3 7" id="KW-0812">Transmembrane</keyword>
<dbReference type="InterPro" id="IPR036259">
    <property type="entry name" value="MFS_trans_sf"/>
</dbReference>
<dbReference type="PANTHER" id="PTHR23502:SF68">
    <property type="entry name" value="MULTIDRUG TRANSPORTER, PUTATIVE (AFU_ORTHOLOGUE AFUA_3G01120)-RELATED"/>
    <property type="match status" value="1"/>
</dbReference>
<feature type="transmembrane region" description="Helical" evidence="7">
    <location>
        <begin position="97"/>
        <end position="114"/>
    </location>
</feature>
<organism evidence="8 9">
    <name type="scientific">Tolypocladium ophioglossoides (strain CBS 100239)</name>
    <name type="common">Snaketongue truffleclub</name>
    <name type="synonym">Elaphocordyceps ophioglossoides</name>
    <dbReference type="NCBI Taxonomy" id="1163406"/>
    <lineage>
        <taxon>Eukaryota</taxon>
        <taxon>Fungi</taxon>
        <taxon>Dikarya</taxon>
        <taxon>Ascomycota</taxon>
        <taxon>Pezizomycotina</taxon>
        <taxon>Sordariomycetes</taxon>
        <taxon>Hypocreomycetidae</taxon>
        <taxon>Hypocreales</taxon>
        <taxon>Ophiocordycipitaceae</taxon>
        <taxon>Tolypocladium</taxon>
    </lineage>
</organism>
<comment type="caution">
    <text evidence="8">The sequence shown here is derived from an EMBL/GenBank/DDBJ whole genome shotgun (WGS) entry which is preliminary data.</text>
</comment>